<feature type="transmembrane region" description="Helical" evidence="1">
    <location>
        <begin position="148"/>
        <end position="169"/>
    </location>
</feature>
<evidence type="ECO:0000313" key="2">
    <source>
        <dbReference type="EMBL" id="JAT88569.1"/>
    </source>
</evidence>
<name>A0A1E1WNG1_PECGO</name>
<dbReference type="OrthoDB" id="7441394at2759"/>
<keyword evidence="1" id="KW-0472">Membrane</keyword>
<reference evidence="2" key="1">
    <citation type="submission" date="2015-09" db="EMBL/GenBank/DDBJ databases">
        <title>De novo assembly of Pectinophora gossypiella (Pink Bollworm) gut transcriptome.</title>
        <authorList>
            <person name="Tassone E.E."/>
        </authorList>
    </citation>
    <scope>NUCLEOTIDE SEQUENCE</scope>
</reference>
<keyword evidence="1" id="KW-1133">Transmembrane helix</keyword>
<feature type="transmembrane region" description="Helical" evidence="1">
    <location>
        <begin position="120"/>
        <end position="142"/>
    </location>
</feature>
<dbReference type="EMBL" id="GDQN01002485">
    <property type="protein sequence ID" value="JAT88569.1"/>
    <property type="molecule type" value="Transcribed_RNA"/>
</dbReference>
<organism evidence="2">
    <name type="scientific">Pectinophora gossypiella</name>
    <name type="common">Cotton pink bollworm</name>
    <name type="synonym">Depressaria gossypiella</name>
    <dbReference type="NCBI Taxonomy" id="13191"/>
    <lineage>
        <taxon>Eukaryota</taxon>
        <taxon>Metazoa</taxon>
        <taxon>Ecdysozoa</taxon>
        <taxon>Arthropoda</taxon>
        <taxon>Hexapoda</taxon>
        <taxon>Insecta</taxon>
        <taxon>Pterygota</taxon>
        <taxon>Neoptera</taxon>
        <taxon>Endopterygota</taxon>
        <taxon>Lepidoptera</taxon>
        <taxon>Glossata</taxon>
        <taxon>Ditrysia</taxon>
        <taxon>Gelechioidea</taxon>
        <taxon>Gelechiidae</taxon>
        <taxon>Apatetrinae</taxon>
        <taxon>Pectinophora</taxon>
    </lineage>
</organism>
<proteinExistence type="predicted"/>
<keyword evidence="1" id="KW-0812">Transmembrane</keyword>
<evidence type="ECO:0000256" key="1">
    <source>
        <dbReference type="SAM" id="Phobius"/>
    </source>
</evidence>
<gene>
    <name evidence="2" type="ORF">g.8732</name>
</gene>
<feature type="transmembrane region" description="Helical" evidence="1">
    <location>
        <begin position="20"/>
        <end position="51"/>
    </location>
</feature>
<sequence length="206" mass="23235">MMVSSFGKCYMRVEMITFIFGLFTVMTSLVTIITSTVALFAGAPFISLMLIPEPYTYRHMGIHVNLDVVRPTLIDWDRVVIFTDIVGPPVFIALGIIALIFSALLVAGVQKKNAAFVKAYYIYGLITLPASCLLFIILTFVSEDSLQYIFSHIGILFVLAMHGVMLIYVRKTYQKFDSGDSKQYSHKRLNEKNDNEIDIVEKKIAL</sequence>
<feature type="transmembrane region" description="Helical" evidence="1">
    <location>
        <begin position="85"/>
        <end position="108"/>
    </location>
</feature>
<dbReference type="AlphaFoldDB" id="A0A1E1WNG1"/>
<protein>
    <submittedName>
        <fullName evidence="2">Uncharacterized protein</fullName>
    </submittedName>
</protein>
<accession>A0A1E1WNG1</accession>